<organism evidence="3">
    <name type="scientific">Oscillatoriales cyanobacterium SpSt-418</name>
    <dbReference type="NCBI Taxonomy" id="2282169"/>
    <lineage>
        <taxon>Bacteria</taxon>
        <taxon>Bacillati</taxon>
        <taxon>Cyanobacteriota</taxon>
        <taxon>Cyanophyceae</taxon>
        <taxon>Oscillatoriophycideae</taxon>
        <taxon>Oscillatoriales</taxon>
    </lineage>
</organism>
<accession>A0A7C3PS57</accession>
<gene>
    <name evidence="3" type="ORF">ENR64_19430</name>
</gene>
<evidence type="ECO:0000256" key="2">
    <source>
        <dbReference type="SAM" id="Phobius"/>
    </source>
</evidence>
<comment type="caution">
    <text evidence="3">The sequence shown here is derived from an EMBL/GenBank/DDBJ whole genome shotgun (WGS) entry which is preliminary data.</text>
</comment>
<keyword evidence="2" id="KW-1133">Transmembrane helix</keyword>
<dbReference type="EMBL" id="DSRU01000277">
    <property type="protein sequence ID" value="HFM99881.1"/>
    <property type="molecule type" value="Genomic_DNA"/>
</dbReference>
<evidence type="ECO:0000256" key="1">
    <source>
        <dbReference type="SAM" id="MobiDB-lite"/>
    </source>
</evidence>
<feature type="region of interest" description="Disordered" evidence="1">
    <location>
        <begin position="1"/>
        <end position="29"/>
    </location>
</feature>
<keyword evidence="2" id="KW-0812">Transmembrane</keyword>
<keyword evidence="2" id="KW-0472">Membrane</keyword>
<reference evidence="3" key="1">
    <citation type="journal article" date="2020" name="mSystems">
        <title>Genome- and Community-Level Interaction Insights into Carbon Utilization and Element Cycling Functions of Hydrothermarchaeota in Hydrothermal Sediment.</title>
        <authorList>
            <person name="Zhou Z."/>
            <person name="Liu Y."/>
            <person name="Xu W."/>
            <person name="Pan J."/>
            <person name="Luo Z.H."/>
            <person name="Li M."/>
        </authorList>
    </citation>
    <scope>NUCLEOTIDE SEQUENCE [LARGE SCALE GENOMIC DNA]</scope>
    <source>
        <strain evidence="3">SpSt-418</strain>
    </source>
</reference>
<evidence type="ECO:0000313" key="3">
    <source>
        <dbReference type="EMBL" id="HFM99881.1"/>
    </source>
</evidence>
<sequence length="480" mass="54304">MGNHSSDSPYPLPARRPDKPPQRSRPTSPHLRRRWLAYLSSFVLLLGATGIMAGGTWVATRWLLDQEAPEWIERWFPRDRTLSVRGLSNPETLAEIQLKLKQNNYLAGAAVSLGSNRSFLDGHTQVTEFLLPVLRQQVTCQPNCNEIAELRLYQAVPQHKGDKVKEKRFFQIRQVAIANLEEAVIVASLIESDNLGASRSMAFTRLEAFDANVPAKGIWLNLSGTTQRQNLAITYGRVLLYNPERYHLSSLLEWVSPAGQLPTWEKSDRSLPDLVVNQSQGLEPHYKIYRVEQSLFLPNPTRLQAVSLLEPALDQPGYKTALLLARSGLWSTSLRWMQSFKQSRSPRSREWNTTSEAQLRLIRKHAAIARTQAEQVWASASQQVLANLLDGRWKPALQVLQTSEDAASEIATLLQADNGRLHSRIQVALRLEPTNRDIKAWATLLIAAKYKREAAIAWLKRQPKTSEADIDYISSFLLKI</sequence>
<name>A0A7C3PS57_9CYAN</name>
<proteinExistence type="predicted"/>
<feature type="transmembrane region" description="Helical" evidence="2">
    <location>
        <begin position="35"/>
        <end position="59"/>
    </location>
</feature>
<protein>
    <submittedName>
        <fullName evidence="3">Uncharacterized protein</fullName>
    </submittedName>
</protein>
<dbReference type="AlphaFoldDB" id="A0A7C3PS57"/>